<dbReference type="EMBL" id="RIBY02000902">
    <property type="protein sequence ID" value="KAH9835513.1"/>
    <property type="molecule type" value="Genomic_DNA"/>
</dbReference>
<dbReference type="InterPro" id="IPR000210">
    <property type="entry name" value="BTB/POZ_dom"/>
</dbReference>
<keyword evidence="5" id="KW-1185">Reference proteome</keyword>
<evidence type="ECO:0000259" key="2">
    <source>
        <dbReference type="PROSITE" id="PS50011"/>
    </source>
</evidence>
<feature type="region of interest" description="Disordered" evidence="1">
    <location>
        <begin position="808"/>
        <end position="919"/>
    </location>
</feature>
<accession>A0A9W7SVZ2</accession>
<feature type="compositionally biased region" description="Low complexity" evidence="1">
    <location>
        <begin position="732"/>
        <end position="745"/>
    </location>
</feature>
<feature type="compositionally biased region" description="Polar residues" evidence="1">
    <location>
        <begin position="867"/>
        <end position="880"/>
    </location>
</feature>
<dbReference type="Gene3D" id="3.30.710.10">
    <property type="entry name" value="Potassium Channel Kv1.1, Chain A"/>
    <property type="match status" value="1"/>
</dbReference>
<dbReference type="Pfam" id="PF00069">
    <property type="entry name" value="Pkinase"/>
    <property type="match status" value="1"/>
</dbReference>
<dbReference type="PANTHER" id="PTHR12984:SF6">
    <property type="entry name" value="SCY1-LIKE PROTEIN 2"/>
    <property type="match status" value="1"/>
</dbReference>
<protein>
    <submittedName>
        <fullName evidence="4">Protein kinase domain-containing protein ppk32-like</fullName>
    </submittedName>
</protein>
<dbReference type="PROSITE" id="PS50097">
    <property type="entry name" value="BTB"/>
    <property type="match status" value="1"/>
</dbReference>
<feature type="region of interest" description="Disordered" evidence="1">
    <location>
        <begin position="663"/>
        <end position="700"/>
    </location>
</feature>
<sequence>MFSKALSSFTSHISSNYSISTQPSSTSGPWKIFDAKRKSSGKPASVFVFDQKSLVPPGGSLHGGRSGGTGVKRAHEEVVERLKREASSLARLRHPSILELQEPVEETRGGGLMFATEPVTASLGQLLQDKDDQERSGGVGGRGSRYVVEEADGTRRRRELEIDELEIQKGLLQLGKGLEFLHESAGLVHGNLTPEAILVNAKGDWKISGLAFCGPHDHSTAATSLTSIQLSEVLNHDPRLPRTVQLNLDYTSPDFVLDNNLNPSADMFSLGLIIVALYNRPHTSPLGVGGSLSSYKRVFASSSTIPTQNNNFLVPSSHPLPPKLVSDLLPRLITRRPVQRLSAKEIQEASYFDNILVSTIRFLDALPAKTPNEKAAFMRGLPRIMPQFPKSVLEKKVLPALLEEMKDKELLAPIMTNIFAMVKAMPTGKRAFSTIVVPKLREVFITNRSAEKDTSKEAGLMILLENMETAASNTTGKEFRDDILPIILLALESPTHGLVDAALGTLPFVLPVLDFSTIKNEFFPVIANVFAKTSSLAIKIRGLEAFYTLCGGTATTSQDDDLDGIGVSDKKSTVNSSAILDKFTVQEKVVPLMKGIKTKEPGVMMAALKVFKQVGEVADTEYLAMDVLPILWSMSLGPLLNLQQFQAFMALIKTLSGRIEREQERKLRDMGASGSAGVGTGARRTPQPGSAANAINGLSNGEETDFENLVSGRKTVNGNSDDLMNDLGVPAAASAASTRPAVSSRQTSASRINDPPTFSWQSSGMGNMDSMSSQGQTSNLMSSQGQTSGLNALRVQAGIGRTVTPDQPLTSFASLTPASPWSQPLQPVTSLPASTTSFSTNSLPMRPSIPTPQQSGSGGMNIDWSAASMQQQRPMQQRATSGFALPPPPMSPQSVGGLGGVPRQQPHQQKPSPLSAAAGSGLGGNIVEVRVGGAEKVFKIHEPLLRATSAFFDAALSSGWQKGQRKIVTLPEDAARTFTAYAHWLYTGQIATDDNGSPDYDAQAELFVLGEKLMNTKLRNDVIDAAVETARTLEKLPTNRTIDIIYGGTPQGSPVRKLMVDIFVACASSEWIVEDPSHANHEFLHELAIGLLDGRQRPQLAEHKALGDGPASSYHVAEVRDNGPGGKRRDTRG</sequence>
<dbReference type="CDD" id="cd14011">
    <property type="entry name" value="PK_SCY1_like"/>
    <property type="match status" value="1"/>
</dbReference>
<feature type="compositionally biased region" description="Polar residues" evidence="1">
    <location>
        <begin position="746"/>
        <end position="760"/>
    </location>
</feature>
<dbReference type="InterPro" id="IPR011333">
    <property type="entry name" value="SKP1/BTB/POZ_sf"/>
</dbReference>
<feature type="region of interest" description="Disordered" evidence="1">
    <location>
        <begin position="1102"/>
        <end position="1133"/>
    </location>
</feature>
<dbReference type="InterPro" id="IPR051177">
    <property type="entry name" value="CIK-Related_Protein"/>
</dbReference>
<dbReference type="InterPro" id="IPR011989">
    <property type="entry name" value="ARM-like"/>
</dbReference>
<dbReference type="OrthoDB" id="79687at2759"/>
<evidence type="ECO:0000259" key="3">
    <source>
        <dbReference type="PROSITE" id="PS50097"/>
    </source>
</evidence>
<feature type="compositionally biased region" description="Low complexity" evidence="1">
    <location>
        <begin position="761"/>
        <end position="776"/>
    </location>
</feature>
<organism evidence="4 5">
    <name type="scientific">Teratosphaeria destructans</name>
    <dbReference type="NCBI Taxonomy" id="418781"/>
    <lineage>
        <taxon>Eukaryota</taxon>
        <taxon>Fungi</taxon>
        <taxon>Dikarya</taxon>
        <taxon>Ascomycota</taxon>
        <taxon>Pezizomycotina</taxon>
        <taxon>Dothideomycetes</taxon>
        <taxon>Dothideomycetidae</taxon>
        <taxon>Mycosphaerellales</taxon>
        <taxon>Teratosphaeriaceae</taxon>
        <taxon>Teratosphaeria</taxon>
    </lineage>
</organism>
<dbReference type="AlphaFoldDB" id="A0A9W7SVZ2"/>
<dbReference type="SUPFAM" id="SSF54695">
    <property type="entry name" value="POZ domain"/>
    <property type="match status" value="1"/>
</dbReference>
<dbReference type="InterPro" id="IPR011009">
    <property type="entry name" value="Kinase-like_dom_sf"/>
</dbReference>
<dbReference type="Gene3D" id="1.10.510.10">
    <property type="entry name" value="Transferase(Phosphotransferase) domain 1"/>
    <property type="match status" value="1"/>
</dbReference>
<dbReference type="CDD" id="cd18186">
    <property type="entry name" value="BTB_POZ_ZBTB_KLHL-like"/>
    <property type="match status" value="1"/>
</dbReference>
<name>A0A9W7SVZ2_9PEZI</name>
<comment type="caution">
    <text evidence="4">The sequence shown here is derived from an EMBL/GenBank/DDBJ whole genome shotgun (WGS) entry which is preliminary data.</text>
</comment>
<evidence type="ECO:0000313" key="4">
    <source>
        <dbReference type="EMBL" id="KAH9835513.1"/>
    </source>
</evidence>
<dbReference type="PROSITE" id="PS50011">
    <property type="entry name" value="PROTEIN_KINASE_DOM"/>
    <property type="match status" value="1"/>
</dbReference>
<feature type="domain" description="Protein kinase" evidence="2">
    <location>
        <begin position="32"/>
        <end position="352"/>
    </location>
</feature>
<dbReference type="SMART" id="SM00220">
    <property type="entry name" value="S_TKc"/>
    <property type="match status" value="1"/>
</dbReference>
<evidence type="ECO:0000256" key="1">
    <source>
        <dbReference type="SAM" id="MobiDB-lite"/>
    </source>
</evidence>
<dbReference type="PANTHER" id="PTHR12984">
    <property type="entry name" value="SCY1-RELATED S/T PROTEIN KINASE-LIKE"/>
    <property type="match status" value="1"/>
</dbReference>
<gene>
    <name evidence="4" type="ORF">Tdes44962_MAKER08505</name>
</gene>
<feature type="compositionally biased region" description="Polar residues" evidence="1">
    <location>
        <begin position="808"/>
        <end position="843"/>
    </location>
</feature>
<reference evidence="4 5" key="2">
    <citation type="journal article" date="2021" name="Curr. Genet.">
        <title>Genetic response to nitrogen starvation in the aggressive Eucalyptus foliar pathogen Teratosphaeria destructans.</title>
        <authorList>
            <person name="Havenga M."/>
            <person name="Wingfield B.D."/>
            <person name="Wingfield M.J."/>
            <person name="Dreyer L.L."/>
            <person name="Roets F."/>
            <person name="Aylward J."/>
        </authorList>
    </citation>
    <scope>NUCLEOTIDE SEQUENCE [LARGE SCALE GENOMIC DNA]</scope>
    <source>
        <strain evidence="4">CMW44962</strain>
    </source>
</reference>
<dbReference type="SUPFAM" id="SSF56112">
    <property type="entry name" value="Protein kinase-like (PK-like)"/>
    <property type="match status" value="1"/>
</dbReference>
<feature type="domain" description="BTB" evidence="3">
    <location>
        <begin position="925"/>
        <end position="994"/>
    </location>
</feature>
<proteinExistence type="predicted"/>
<dbReference type="Gene3D" id="1.25.10.10">
    <property type="entry name" value="Leucine-rich Repeat Variant"/>
    <property type="match status" value="1"/>
</dbReference>
<dbReference type="InterPro" id="IPR000719">
    <property type="entry name" value="Prot_kinase_dom"/>
</dbReference>
<dbReference type="GO" id="GO:0004672">
    <property type="term" value="F:protein kinase activity"/>
    <property type="evidence" value="ECO:0007669"/>
    <property type="project" value="InterPro"/>
</dbReference>
<dbReference type="InterPro" id="IPR016024">
    <property type="entry name" value="ARM-type_fold"/>
</dbReference>
<feature type="region of interest" description="Disordered" evidence="1">
    <location>
        <begin position="732"/>
        <end position="785"/>
    </location>
</feature>
<dbReference type="Gene3D" id="3.30.200.20">
    <property type="entry name" value="Phosphorylase Kinase, domain 1"/>
    <property type="match status" value="1"/>
</dbReference>
<evidence type="ECO:0000313" key="5">
    <source>
        <dbReference type="Proteomes" id="UP001138500"/>
    </source>
</evidence>
<dbReference type="SUPFAM" id="SSF48371">
    <property type="entry name" value="ARM repeat"/>
    <property type="match status" value="1"/>
</dbReference>
<reference evidence="4 5" key="1">
    <citation type="journal article" date="2018" name="IMA Fungus">
        <title>IMA Genome-F 10: Nine draft genome sequences of Claviceps purpurea s.lat., including C. arundinis, C. humidiphila, and C. cf. spartinae, pseudomolecules for the pitch canker pathogen Fusarium circinatum, draft genome of Davidsoniella eucalypti, Grosmannia galeiformis, Quambalaria eucalypti, and Teratosphaeria destructans.</title>
        <authorList>
            <person name="Wingfield B.D."/>
            <person name="Liu M."/>
            <person name="Nguyen H.D."/>
            <person name="Lane F.A."/>
            <person name="Morgan S.W."/>
            <person name="De Vos L."/>
            <person name="Wilken P.M."/>
            <person name="Duong T.A."/>
            <person name="Aylward J."/>
            <person name="Coetzee M.P."/>
            <person name="Dadej K."/>
            <person name="De Beer Z.W."/>
            <person name="Findlay W."/>
            <person name="Havenga M."/>
            <person name="Kolarik M."/>
            <person name="Menzies J.G."/>
            <person name="Naidoo K."/>
            <person name="Pochopski O."/>
            <person name="Shoukouhi P."/>
            <person name="Santana Q.C."/>
            <person name="Seifert K.A."/>
            <person name="Soal N."/>
            <person name="Steenkamp E.T."/>
            <person name="Tatham C.T."/>
            <person name="van der Nest M.A."/>
            <person name="Wingfield M.J."/>
        </authorList>
    </citation>
    <scope>NUCLEOTIDE SEQUENCE [LARGE SCALE GENOMIC DNA]</scope>
    <source>
        <strain evidence="4">CMW44962</strain>
    </source>
</reference>
<dbReference type="GO" id="GO:0005524">
    <property type="term" value="F:ATP binding"/>
    <property type="evidence" value="ECO:0007669"/>
    <property type="project" value="InterPro"/>
</dbReference>
<dbReference type="Proteomes" id="UP001138500">
    <property type="component" value="Unassembled WGS sequence"/>
</dbReference>